<keyword evidence="5" id="KW-1003">Cell membrane</keyword>
<feature type="transmembrane region" description="Helical" evidence="5">
    <location>
        <begin position="58"/>
        <end position="74"/>
    </location>
</feature>
<dbReference type="HOGENOM" id="CLU_045498_5_2_2"/>
<gene>
    <name evidence="6" type="ordered locus">Pyrfu_1142</name>
</gene>
<evidence type="ECO:0000313" key="7">
    <source>
        <dbReference type="Proteomes" id="UP000001037"/>
    </source>
</evidence>
<dbReference type="GO" id="GO:0005886">
    <property type="term" value="C:plasma membrane"/>
    <property type="evidence" value="ECO:0007669"/>
    <property type="project" value="UniProtKB-SubCell"/>
</dbReference>
<dbReference type="STRING" id="694429.Pyrfu_1142"/>
<evidence type="ECO:0000256" key="3">
    <source>
        <dbReference type="ARBA" id="ARBA00022989"/>
    </source>
</evidence>
<keyword evidence="2 5" id="KW-0812">Transmembrane</keyword>
<feature type="transmembrane region" description="Helical" evidence="5">
    <location>
        <begin position="94"/>
        <end position="116"/>
    </location>
</feature>
<dbReference type="Pfam" id="PF01925">
    <property type="entry name" value="TauE"/>
    <property type="match status" value="1"/>
</dbReference>
<keyword evidence="7" id="KW-1185">Reference proteome</keyword>
<dbReference type="eggNOG" id="arCOG02050">
    <property type="taxonomic scope" value="Archaea"/>
</dbReference>
<evidence type="ECO:0000256" key="1">
    <source>
        <dbReference type="ARBA" id="ARBA00004141"/>
    </source>
</evidence>
<keyword evidence="3 5" id="KW-1133">Transmembrane helix</keyword>
<reference evidence="6 7" key="1">
    <citation type="journal article" date="2011" name="Stand. Genomic Sci.">
        <title>Complete genome sequence of the hyperthermophilic chemolithoautotroph Pyrolobus fumarii type strain (1A).</title>
        <authorList>
            <person name="Anderson I."/>
            <person name="Goker M."/>
            <person name="Nolan M."/>
            <person name="Lucas S."/>
            <person name="Hammon N."/>
            <person name="Deshpande S."/>
            <person name="Cheng J.F."/>
            <person name="Tapia R."/>
            <person name="Han C."/>
            <person name="Goodwin L."/>
            <person name="Pitluck S."/>
            <person name="Huntemann M."/>
            <person name="Liolios K."/>
            <person name="Ivanova N."/>
            <person name="Pagani I."/>
            <person name="Mavromatis K."/>
            <person name="Ovchinikova G."/>
            <person name="Pati A."/>
            <person name="Chen A."/>
            <person name="Palaniappan K."/>
            <person name="Land M."/>
            <person name="Hauser L."/>
            <person name="Brambilla E.M."/>
            <person name="Huber H."/>
            <person name="Yasawong M."/>
            <person name="Rohde M."/>
            <person name="Spring S."/>
            <person name="Abt B."/>
            <person name="Sikorski J."/>
            <person name="Wirth R."/>
            <person name="Detter J.C."/>
            <person name="Woyke T."/>
            <person name="Bristow J."/>
            <person name="Eisen J.A."/>
            <person name="Markowitz V."/>
            <person name="Hugenholtz P."/>
            <person name="Kyrpides N.C."/>
            <person name="Klenk H.P."/>
            <person name="Lapidus A."/>
        </authorList>
    </citation>
    <scope>NUCLEOTIDE SEQUENCE [LARGE SCALE GENOMIC DNA]</scope>
    <source>
        <strain evidence="7">DSM 11204 / 1A</strain>
    </source>
</reference>
<accession>G0EFI3</accession>
<sequence>MAVPASLVSVVATSLGGILHLYRNGLIRVGVAVFLETASMLGFIVGTLVAVRLPARSIVLLVALVLLVSALLFASQPVESERRPPLGRVMSYTLVWLASLATGAVTATTGIGGGALRTPLLTLLLGLGLKATIATSRVMTGATAAVGVIVHGLLGHVDLLVVVLLALGAYMGAGIGTRILVQARPASVKRIVSVIYVALSLALLTHTP</sequence>
<evidence type="ECO:0000313" key="6">
    <source>
        <dbReference type="EMBL" id="AEM39007.1"/>
    </source>
</evidence>
<evidence type="ECO:0000256" key="4">
    <source>
        <dbReference type="ARBA" id="ARBA00023136"/>
    </source>
</evidence>
<feature type="transmembrane region" description="Helical" evidence="5">
    <location>
        <begin position="26"/>
        <end position="51"/>
    </location>
</feature>
<keyword evidence="4 5" id="KW-0472">Membrane</keyword>
<evidence type="ECO:0000256" key="5">
    <source>
        <dbReference type="RuleBase" id="RU363041"/>
    </source>
</evidence>
<name>G0EFI3_PYRF1</name>
<organism evidence="6 7">
    <name type="scientific">Pyrolobus fumarii (strain DSM 11204 / 1A)</name>
    <dbReference type="NCBI Taxonomy" id="694429"/>
    <lineage>
        <taxon>Archaea</taxon>
        <taxon>Thermoproteota</taxon>
        <taxon>Thermoprotei</taxon>
        <taxon>Desulfurococcales</taxon>
        <taxon>Pyrodictiaceae</taxon>
        <taxon>Pyrolobus</taxon>
    </lineage>
</organism>
<dbReference type="KEGG" id="pfm:Pyrfu_1142"/>
<dbReference type="InParanoid" id="G0EFI3"/>
<dbReference type="EMBL" id="CP002838">
    <property type="protein sequence ID" value="AEM39007.1"/>
    <property type="molecule type" value="Genomic_DNA"/>
</dbReference>
<dbReference type="AlphaFoldDB" id="G0EFI3"/>
<comment type="similarity">
    <text evidence="5">Belongs to the 4-toluene sulfonate uptake permease (TSUP) (TC 2.A.102) family.</text>
</comment>
<proteinExistence type="inferred from homology"/>
<feature type="transmembrane region" description="Helical" evidence="5">
    <location>
        <begin position="160"/>
        <end position="181"/>
    </location>
</feature>
<protein>
    <recommendedName>
        <fullName evidence="5">Probable membrane transporter protein</fullName>
    </recommendedName>
</protein>
<dbReference type="PANTHER" id="PTHR43701">
    <property type="entry name" value="MEMBRANE TRANSPORTER PROTEIN MJ0441-RELATED"/>
    <property type="match status" value="1"/>
</dbReference>
<evidence type="ECO:0000256" key="2">
    <source>
        <dbReference type="ARBA" id="ARBA00022692"/>
    </source>
</evidence>
<comment type="subcellular location">
    <subcellularLocation>
        <location evidence="5">Cell membrane</location>
        <topology evidence="5">Multi-pass membrane protein</topology>
    </subcellularLocation>
    <subcellularLocation>
        <location evidence="1">Membrane</location>
        <topology evidence="1">Multi-pass membrane protein</topology>
    </subcellularLocation>
</comment>
<dbReference type="PANTHER" id="PTHR43701:SF2">
    <property type="entry name" value="MEMBRANE TRANSPORTER PROTEIN YJNA-RELATED"/>
    <property type="match status" value="1"/>
</dbReference>
<dbReference type="InterPro" id="IPR002781">
    <property type="entry name" value="TM_pro_TauE-like"/>
</dbReference>
<dbReference type="Proteomes" id="UP000001037">
    <property type="component" value="Chromosome"/>
</dbReference>
<dbReference type="InterPro" id="IPR051598">
    <property type="entry name" value="TSUP/Inactive_protease-like"/>
</dbReference>